<dbReference type="InterPro" id="IPR036849">
    <property type="entry name" value="Enolase-like_C_sf"/>
</dbReference>
<dbReference type="InterPro" id="IPR034593">
    <property type="entry name" value="DgoD-like"/>
</dbReference>
<dbReference type="PANTHER" id="PTHR48080">
    <property type="entry name" value="D-GALACTONATE DEHYDRATASE-RELATED"/>
    <property type="match status" value="1"/>
</dbReference>
<evidence type="ECO:0000259" key="2">
    <source>
        <dbReference type="SMART" id="SM00922"/>
    </source>
</evidence>
<dbReference type="InterPro" id="IPR029065">
    <property type="entry name" value="Enolase_C-like"/>
</dbReference>
<dbReference type="InterPro" id="IPR029017">
    <property type="entry name" value="Enolase-like_N"/>
</dbReference>
<dbReference type="InterPro" id="IPR013341">
    <property type="entry name" value="Mandelate_racemase_N_dom"/>
</dbReference>
<dbReference type="PANTHER" id="PTHR48080:SF2">
    <property type="entry name" value="D-GALACTONATE DEHYDRATASE"/>
    <property type="match status" value="1"/>
</dbReference>
<dbReference type="InterPro" id="IPR013342">
    <property type="entry name" value="Mandelate_racemase_C"/>
</dbReference>
<dbReference type="GO" id="GO:0016829">
    <property type="term" value="F:lyase activity"/>
    <property type="evidence" value="ECO:0007669"/>
    <property type="project" value="UniProtKB-KW"/>
</dbReference>
<dbReference type="EMBL" id="WEGH01000001">
    <property type="protein sequence ID" value="MQY02683.1"/>
    <property type="molecule type" value="Genomic_DNA"/>
</dbReference>
<dbReference type="InterPro" id="IPR018110">
    <property type="entry name" value="Mandel_Rmase/mucon_lact_enz_CS"/>
</dbReference>
<dbReference type="OrthoDB" id="9802699at2"/>
<dbReference type="Gene3D" id="3.30.390.10">
    <property type="entry name" value="Enolase-like, N-terminal domain"/>
    <property type="match status" value="1"/>
</dbReference>
<dbReference type="SUPFAM" id="SSF51604">
    <property type="entry name" value="Enolase C-terminal domain-like"/>
    <property type="match status" value="1"/>
</dbReference>
<gene>
    <name evidence="3" type="primary">gci</name>
    <name evidence="3" type="ORF">ACRB68_07160</name>
</gene>
<evidence type="ECO:0000313" key="3">
    <source>
        <dbReference type="EMBL" id="MQY02683.1"/>
    </source>
</evidence>
<sequence length="375" mass="39404">MTAALPIEDLRVRVFEVPLDEPVPMSFASLRARRTCVVEIRAGGLVGIGESWVNHPSWAWRERVATLREGVAPLLAGQDAADVRAVHGRLVRELLPLGRQWGAPGPIWQAISGVDMALWDLAAKAAGVPLAVLLGAPGPPAPVPVYASGIGPDRVEDLTERALALGARALKVKIGFGRERDEAVLRAARATAGDAAQVFADANQAWTPGEAVEMCALLADHGVAWCEEPVAGNALRDLEEVHRRTGMPLATGENVYTEEAFAGYLASPAVAHIQPDVAKTGGVTTALAVAARTAEHGTAFTPHCYTGAPTVAATAHVAAAAGAAWVEFDVRDNRLRTDLTTVPFQVRDGALAVPDGPGLGIELDEERIAPYALPV</sequence>
<accession>A0A7K0BNE6</accession>
<dbReference type="GO" id="GO:0016853">
    <property type="term" value="F:isomerase activity"/>
    <property type="evidence" value="ECO:0007669"/>
    <property type="project" value="UniProtKB-KW"/>
</dbReference>
<keyword evidence="4" id="KW-1185">Reference proteome</keyword>
<evidence type="ECO:0000313" key="4">
    <source>
        <dbReference type="Proteomes" id="UP000487268"/>
    </source>
</evidence>
<name>A0A7K0BNE6_9ACTN</name>
<protein>
    <submittedName>
        <fullName evidence="3">D-galactarolactone cycloisomerase</fullName>
        <ecNumber evidence="3">5.5.1.27</ecNumber>
    </submittedName>
</protein>
<organism evidence="3 4">
    <name type="scientific">Actinomadura macrotermitis</name>
    <dbReference type="NCBI Taxonomy" id="2585200"/>
    <lineage>
        <taxon>Bacteria</taxon>
        <taxon>Bacillati</taxon>
        <taxon>Actinomycetota</taxon>
        <taxon>Actinomycetes</taxon>
        <taxon>Streptosporangiales</taxon>
        <taxon>Thermomonosporaceae</taxon>
        <taxon>Actinomadura</taxon>
    </lineage>
</organism>
<keyword evidence="1" id="KW-0456">Lyase</keyword>
<dbReference type="SUPFAM" id="SSF54826">
    <property type="entry name" value="Enolase N-terminal domain-like"/>
    <property type="match status" value="1"/>
</dbReference>
<evidence type="ECO:0000256" key="1">
    <source>
        <dbReference type="ARBA" id="ARBA00023239"/>
    </source>
</evidence>
<dbReference type="SFLD" id="SFLDG00179">
    <property type="entry name" value="mandelate_racemase"/>
    <property type="match status" value="1"/>
</dbReference>
<proteinExistence type="predicted"/>
<dbReference type="Pfam" id="PF13378">
    <property type="entry name" value="MR_MLE_C"/>
    <property type="match status" value="1"/>
</dbReference>
<dbReference type="SFLD" id="SFLDS00001">
    <property type="entry name" value="Enolase"/>
    <property type="match status" value="1"/>
</dbReference>
<dbReference type="RefSeq" id="WP_153530807.1">
    <property type="nucleotide sequence ID" value="NZ_WEGH01000001.1"/>
</dbReference>
<reference evidence="3 4" key="1">
    <citation type="submission" date="2019-10" db="EMBL/GenBank/DDBJ databases">
        <title>Actinomadura rubteroloni sp. nov. and Actinomadura macrotermitis sp. nov., isolated from the gut of fungus growing-termite Macrotermes natalensis.</title>
        <authorList>
            <person name="Benndorf R."/>
            <person name="Martin K."/>
            <person name="Kuefner M."/>
            <person name="De Beer W."/>
            <person name="Kaster A.-K."/>
            <person name="Vollmers J."/>
            <person name="Poulsen M."/>
            <person name="Beemelmanns C."/>
        </authorList>
    </citation>
    <scope>NUCLEOTIDE SEQUENCE [LARGE SCALE GENOMIC DNA]</scope>
    <source>
        <strain evidence="3 4">RB68</strain>
    </source>
</reference>
<feature type="domain" description="Mandelate racemase/muconate lactonizing enzyme C-terminal" evidence="2">
    <location>
        <begin position="152"/>
        <end position="248"/>
    </location>
</feature>
<dbReference type="EC" id="5.5.1.27" evidence="3"/>
<comment type="caution">
    <text evidence="3">The sequence shown here is derived from an EMBL/GenBank/DDBJ whole genome shotgun (WGS) entry which is preliminary data.</text>
</comment>
<dbReference type="CDD" id="cd03316">
    <property type="entry name" value="MR_like"/>
    <property type="match status" value="1"/>
</dbReference>
<dbReference type="Proteomes" id="UP000487268">
    <property type="component" value="Unassembled WGS sequence"/>
</dbReference>
<dbReference type="Pfam" id="PF02746">
    <property type="entry name" value="MR_MLE_N"/>
    <property type="match status" value="1"/>
</dbReference>
<keyword evidence="3" id="KW-0413">Isomerase</keyword>
<dbReference type="PROSITE" id="PS00908">
    <property type="entry name" value="MR_MLE_1"/>
    <property type="match status" value="1"/>
</dbReference>
<dbReference type="SMART" id="SM00922">
    <property type="entry name" value="MR_MLE"/>
    <property type="match status" value="1"/>
</dbReference>
<dbReference type="GO" id="GO:0009063">
    <property type="term" value="P:amino acid catabolic process"/>
    <property type="evidence" value="ECO:0007669"/>
    <property type="project" value="InterPro"/>
</dbReference>
<dbReference type="Gene3D" id="3.20.20.120">
    <property type="entry name" value="Enolase-like C-terminal domain"/>
    <property type="match status" value="1"/>
</dbReference>
<dbReference type="AlphaFoldDB" id="A0A7K0BNE6"/>